<dbReference type="SMART" id="SM00034">
    <property type="entry name" value="CLECT"/>
    <property type="match status" value="1"/>
</dbReference>
<keyword evidence="4" id="KW-1185">Reference proteome</keyword>
<dbReference type="CDD" id="cd00037">
    <property type="entry name" value="CLECT"/>
    <property type="match status" value="1"/>
</dbReference>
<dbReference type="AlphaFoldDB" id="A0A9P0CZF4"/>
<keyword evidence="1" id="KW-0732">Signal</keyword>
<feature type="chain" id="PRO_5040136491" description="C-type lectin domain-containing protein" evidence="1">
    <location>
        <begin position="20"/>
        <end position="154"/>
    </location>
</feature>
<dbReference type="PANTHER" id="PTHR22802:SF465">
    <property type="entry name" value="AT17652P-RELATED"/>
    <property type="match status" value="1"/>
</dbReference>
<dbReference type="PANTHER" id="PTHR22802">
    <property type="entry name" value="C-TYPE LECTIN SUPERFAMILY MEMBER"/>
    <property type="match status" value="1"/>
</dbReference>
<evidence type="ECO:0000313" key="3">
    <source>
        <dbReference type="EMBL" id="CAH1107081.1"/>
    </source>
</evidence>
<feature type="signal peptide" evidence="1">
    <location>
        <begin position="1"/>
        <end position="19"/>
    </location>
</feature>
<evidence type="ECO:0000313" key="4">
    <source>
        <dbReference type="Proteomes" id="UP001153636"/>
    </source>
</evidence>
<dbReference type="InterPro" id="IPR016186">
    <property type="entry name" value="C-type_lectin-like/link_sf"/>
</dbReference>
<dbReference type="InterPro" id="IPR001304">
    <property type="entry name" value="C-type_lectin-like"/>
</dbReference>
<feature type="domain" description="C-type lectin" evidence="2">
    <location>
        <begin position="28"/>
        <end position="152"/>
    </location>
</feature>
<evidence type="ECO:0000256" key="1">
    <source>
        <dbReference type="SAM" id="SignalP"/>
    </source>
</evidence>
<accession>A0A9P0CZF4</accession>
<dbReference type="EMBL" id="OV651814">
    <property type="protein sequence ID" value="CAH1107081.1"/>
    <property type="molecule type" value="Genomic_DNA"/>
</dbReference>
<dbReference type="OrthoDB" id="6650247at2759"/>
<evidence type="ECO:0000259" key="2">
    <source>
        <dbReference type="PROSITE" id="PS50041"/>
    </source>
</evidence>
<protein>
    <recommendedName>
        <fullName evidence="2">C-type lectin domain-containing protein</fullName>
    </recommendedName>
</protein>
<proteinExistence type="predicted"/>
<organism evidence="3 4">
    <name type="scientific">Psylliodes chrysocephalus</name>
    <dbReference type="NCBI Taxonomy" id="3402493"/>
    <lineage>
        <taxon>Eukaryota</taxon>
        <taxon>Metazoa</taxon>
        <taxon>Ecdysozoa</taxon>
        <taxon>Arthropoda</taxon>
        <taxon>Hexapoda</taxon>
        <taxon>Insecta</taxon>
        <taxon>Pterygota</taxon>
        <taxon>Neoptera</taxon>
        <taxon>Endopterygota</taxon>
        <taxon>Coleoptera</taxon>
        <taxon>Polyphaga</taxon>
        <taxon>Cucujiformia</taxon>
        <taxon>Chrysomeloidea</taxon>
        <taxon>Chrysomelidae</taxon>
        <taxon>Galerucinae</taxon>
        <taxon>Alticini</taxon>
        <taxon>Psylliodes</taxon>
    </lineage>
</organism>
<dbReference type="InterPro" id="IPR051004">
    <property type="entry name" value="DC-SIGN_domain-containing"/>
</dbReference>
<name>A0A9P0CZF4_9CUCU</name>
<gene>
    <name evidence="3" type="ORF">PSYICH_LOCUS6853</name>
</gene>
<dbReference type="SUPFAM" id="SSF56436">
    <property type="entry name" value="C-type lectin-like"/>
    <property type="match status" value="1"/>
</dbReference>
<reference evidence="3" key="1">
    <citation type="submission" date="2022-01" db="EMBL/GenBank/DDBJ databases">
        <authorList>
            <person name="King R."/>
        </authorList>
    </citation>
    <scope>NUCLEOTIDE SEQUENCE</scope>
</reference>
<dbReference type="Gene3D" id="3.10.100.10">
    <property type="entry name" value="Mannose-Binding Protein A, subunit A"/>
    <property type="match status" value="1"/>
</dbReference>
<dbReference type="PROSITE" id="PS50041">
    <property type="entry name" value="C_TYPE_LECTIN_2"/>
    <property type="match status" value="1"/>
</dbReference>
<dbReference type="InterPro" id="IPR016187">
    <property type="entry name" value="CTDL_fold"/>
</dbReference>
<dbReference type="Pfam" id="PF00059">
    <property type="entry name" value="Lectin_C"/>
    <property type="match status" value="1"/>
</dbReference>
<dbReference type="Proteomes" id="UP001153636">
    <property type="component" value="Chromosome 2"/>
</dbReference>
<sequence length="154" mass="17820">MHSFFVVWCVSICFATTIAYPKNDTFKVGETRYFMGTAKMNFDDSIDFCKSHNMQLISARNSSEYKIMLHTIFEMVVFGTETVVWTSGTKLAKSNDWIWLSNEMDYITFFDWGRGEPNNRSGNEFCIALHPGALAHYWTDESCTELFLPICELK</sequence>